<dbReference type="OrthoDB" id="1303669at2759"/>
<proteinExistence type="predicted"/>
<dbReference type="RefSeq" id="XP_016461210.1">
    <property type="nucleotide sequence ID" value="XM_016605724.1"/>
</dbReference>
<organism evidence="1">
    <name type="scientific">Nicotiana tabacum</name>
    <name type="common">Common tobacco</name>
    <dbReference type="NCBI Taxonomy" id="4097"/>
    <lineage>
        <taxon>Eukaryota</taxon>
        <taxon>Viridiplantae</taxon>
        <taxon>Streptophyta</taxon>
        <taxon>Embryophyta</taxon>
        <taxon>Tracheophyta</taxon>
        <taxon>Spermatophyta</taxon>
        <taxon>Magnoliopsida</taxon>
        <taxon>eudicotyledons</taxon>
        <taxon>Gunneridae</taxon>
        <taxon>Pentapetalae</taxon>
        <taxon>asterids</taxon>
        <taxon>lamiids</taxon>
        <taxon>Solanales</taxon>
        <taxon>Solanaceae</taxon>
        <taxon>Nicotianoideae</taxon>
        <taxon>Nicotianeae</taxon>
        <taxon>Nicotiana</taxon>
    </lineage>
</organism>
<evidence type="ECO:0000313" key="1">
    <source>
        <dbReference type="RefSeq" id="XP_016461210.1"/>
    </source>
</evidence>
<sequence length="586" mass="66995">MQEKKYSFLDFDVPAIVENFLELKLIELPKMKRPNNAGKTIDPNYCKYHRLPLNDSRIQPRGQRAIGAIKLGLTIGDMQSSAWLYVIVAKNSYNVLLGKPWIHENRVVPSNYHQCLKYYEGGVEKTIVTDDKPFTEAESYFADAKFYLKNHIVKELKADDVMKIKNDEFTTKRAEVAPGKVKVAAKEAHPNPNKYHRGKAISSSKKVAHVLRYVPKIEKKEGESFNLQTGLTLPIKRIEAIKMSSKLLRKSVSQNPPQNIALPTKRTDEGFDPNAYKLFAKAGYNPNEPSKLGNLPSEAATRQPHEGLGYKQSLLVRFSIRKASNNCITMEDEPATSNRLSIFHQLEKSTERTYGVKTTIDALKKVNLGTDEEPRPTYLSALLVVNEERNYIEFLKEYKYVFDWSYKDKSGLDHKVEVYHLAVKNGAHPVKQAQRRFRPDLVPLIKTEINKPIEDGFTREVKHSTWVSSIVPGSQQACPKDEFPLPISELVIDAITGYEAMSFMNGLSRYNQIRMYPKDEDLITFHTPNGIYCYKFQQFEIVYIPQKAIKGQALADFLADHLIPNYWELTDEVPDEDAMVIEFQPP</sequence>
<dbReference type="PANTHER" id="PTHR24559">
    <property type="entry name" value="TRANSPOSON TY3-I GAG-POL POLYPROTEIN"/>
    <property type="match status" value="1"/>
</dbReference>
<dbReference type="OMA" id="CITMEDE"/>
<dbReference type="Gene3D" id="3.10.10.10">
    <property type="entry name" value="HIV Type 1 Reverse Transcriptase, subunit A, domain 1"/>
    <property type="match status" value="1"/>
</dbReference>
<protein>
    <submittedName>
        <fullName evidence="1">Uncharacterized protein</fullName>
    </submittedName>
</protein>
<dbReference type="AlphaFoldDB" id="A0A1S3Z9S7"/>
<dbReference type="SUPFAM" id="SSF56672">
    <property type="entry name" value="DNA/RNA polymerases"/>
    <property type="match status" value="1"/>
</dbReference>
<dbReference type="PANTHER" id="PTHR24559:SF439">
    <property type="entry name" value="RETROTRANSPOSON, UNCLASSIFIED-LIKE PROTEIN"/>
    <property type="match status" value="1"/>
</dbReference>
<dbReference type="InterPro" id="IPR043502">
    <property type="entry name" value="DNA/RNA_pol_sf"/>
</dbReference>
<dbReference type="KEGG" id="nta:107784579"/>
<dbReference type="InterPro" id="IPR053134">
    <property type="entry name" value="RNA-dir_DNA_polymerase"/>
</dbReference>
<name>A0A1S3Z9S7_TOBAC</name>
<gene>
    <name evidence="1" type="primary">LOC107784579</name>
</gene>
<dbReference type="PaxDb" id="4097-A0A1S3Z9S7"/>
<accession>A0A1S3Z9S7</accession>
<reference evidence="1" key="1">
    <citation type="submission" date="2025-08" db="UniProtKB">
        <authorList>
            <consortium name="RefSeq"/>
        </authorList>
    </citation>
    <scope>IDENTIFICATION</scope>
</reference>